<gene>
    <name evidence="1" type="ORF">MM415B03236_0002</name>
</gene>
<dbReference type="InterPro" id="IPR038765">
    <property type="entry name" value="Papain-like_cys_pep_sf"/>
</dbReference>
<sequence length="178" mass="21390">MTMKRGDIVCFYGKGLLFRVLSGLLCIFDGYWRSLPRKFWHTAILWREDYGGWFIMEAVASGVKINYFSNNELKERAKVYHWLDARPTHQKMARFLKEHINKRYDVAIYFWTATSIILRHFWNRRIPKLLDDRYDCWELAEAFASFFNKSMMPHEYDTIIISDMVKALERKGEVNAQR</sequence>
<dbReference type="EMBL" id="MT143021">
    <property type="protein sequence ID" value="QJA91876.1"/>
    <property type="molecule type" value="Genomic_DNA"/>
</dbReference>
<dbReference type="AlphaFoldDB" id="A0A6M3LAA4"/>
<accession>A0A6M3LAA4</accession>
<dbReference type="Gene3D" id="3.90.1720.10">
    <property type="entry name" value="endopeptidase domain like (from Nostoc punctiforme)"/>
    <property type="match status" value="1"/>
</dbReference>
<name>A0A6M3LAA4_9ZZZZ</name>
<reference evidence="1" key="1">
    <citation type="submission" date="2020-03" db="EMBL/GenBank/DDBJ databases">
        <title>The deep terrestrial virosphere.</title>
        <authorList>
            <person name="Holmfeldt K."/>
            <person name="Nilsson E."/>
            <person name="Simone D."/>
            <person name="Lopez-Fernandez M."/>
            <person name="Wu X."/>
            <person name="de Brujin I."/>
            <person name="Lundin D."/>
            <person name="Andersson A."/>
            <person name="Bertilsson S."/>
            <person name="Dopson M."/>
        </authorList>
    </citation>
    <scope>NUCLEOTIDE SEQUENCE</scope>
    <source>
        <strain evidence="1">MM415B03236</strain>
    </source>
</reference>
<evidence type="ECO:0000313" key="1">
    <source>
        <dbReference type="EMBL" id="QJA91876.1"/>
    </source>
</evidence>
<organism evidence="1">
    <name type="scientific">viral metagenome</name>
    <dbReference type="NCBI Taxonomy" id="1070528"/>
    <lineage>
        <taxon>unclassified sequences</taxon>
        <taxon>metagenomes</taxon>
        <taxon>organismal metagenomes</taxon>
    </lineage>
</organism>
<proteinExistence type="predicted"/>
<protein>
    <submittedName>
        <fullName evidence="1">Putative peptidase</fullName>
    </submittedName>
</protein>
<dbReference type="SUPFAM" id="SSF54001">
    <property type="entry name" value="Cysteine proteinases"/>
    <property type="match status" value="1"/>
</dbReference>